<reference evidence="2 3" key="1">
    <citation type="submission" date="2017-11" db="EMBL/GenBank/DDBJ databases">
        <title>De novo assembly and phasing of dikaryotic genomes from two isolates of Puccinia coronata f. sp. avenae, the causal agent of oat crown rust.</title>
        <authorList>
            <person name="Miller M.E."/>
            <person name="Zhang Y."/>
            <person name="Omidvar V."/>
            <person name="Sperschneider J."/>
            <person name="Schwessinger B."/>
            <person name="Raley C."/>
            <person name="Palmer J.M."/>
            <person name="Garnica D."/>
            <person name="Upadhyaya N."/>
            <person name="Rathjen J."/>
            <person name="Taylor J.M."/>
            <person name="Park R.F."/>
            <person name="Dodds P.N."/>
            <person name="Hirsch C.D."/>
            <person name="Kianian S.F."/>
            <person name="Figueroa M."/>
        </authorList>
    </citation>
    <scope>NUCLEOTIDE SEQUENCE [LARGE SCALE GENOMIC DNA]</scope>
    <source>
        <strain evidence="2">12NC29</strain>
    </source>
</reference>
<dbReference type="EMBL" id="PGCJ01000403">
    <property type="protein sequence ID" value="PLW29652.1"/>
    <property type="molecule type" value="Genomic_DNA"/>
</dbReference>
<feature type="region of interest" description="Disordered" evidence="1">
    <location>
        <begin position="1"/>
        <end position="44"/>
    </location>
</feature>
<feature type="compositionally biased region" description="Pro residues" evidence="1">
    <location>
        <begin position="1"/>
        <end position="13"/>
    </location>
</feature>
<sequence length="121" mass="12558">MVPTVLFPPPPPSLHERLSTTRPSTPEPALSDSHKQPANALVSSKLGVTPTKLISRAVSELDSACARSTTPTTFPVAPPTTSSVNPLATVAAAPDCSANRMEVSDIITTTTTTSSPSSCRF</sequence>
<proteinExistence type="predicted"/>
<keyword evidence="3" id="KW-1185">Reference proteome</keyword>
<comment type="caution">
    <text evidence="2">The sequence shown here is derived from an EMBL/GenBank/DDBJ whole genome shotgun (WGS) entry which is preliminary data.</text>
</comment>
<evidence type="ECO:0000313" key="3">
    <source>
        <dbReference type="Proteomes" id="UP000235388"/>
    </source>
</evidence>
<gene>
    <name evidence="2" type="ORF">PCANC_27477</name>
</gene>
<dbReference type="AlphaFoldDB" id="A0A2N5TVY7"/>
<accession>A0A2N5TVY7</accession>
<evidence type="ECO:0000313" key="2">
    <source>
        <dbReference type="EMBL" id="PLW29652.1"/>
    </source>
</evidence>
<name>A0A2N5TVY7_9BASI</name>
<dbReference type="Proteomes" id="UP000235388">
    <property type="component" value="Unassembled WGS sequence"/>
</dbReference>
<protein>
    <submittedName>
        <fullName evidence="2">Uncharacterized protein</fullName>
    </submittedName>
</protein>
<organism evidence="2 3">
    <name type="scientific">Puccinia coronata f. sp. avenae</name>
    <dbReference type="NCBI Taxonomy" id="200324"/>
    <lineage>
        <taxon>Eukaryota</taxon>
        <taxon>Fungi</taxon>
        <taxon>Dikarya</taxon>
        <taxon>Basidiomycota</taxon>
        <taxon>Pucciniomycotina</taxon>
        <taxon>Pucciniomycetes</taxon>
        <taxon>Pucciniales</taxon>
        <taxon>Pucciniaceae</taxon>
        <taxon>Puccinia</taxon>
    </lineage>
</organism>
<evidence type="ECO:0000256" key="1">
    <source>
        <dbReference type="SAM" id="MobiDB-lite"/>
    </source>
</evidence>